<dbReference type="PROSITE" id="PS00595">
    <property type="entry name" value="AA_TRANSFER_CLASS_5"/>
    <property type="match status" value="1"/>
</dbReference>
<keyword evidence="15" id="KW-1185">Reference proteome</keyword>
<evidence type="ECO:0000256" key="5">
    <source>
        <dbReference type="ARBA" id="ARBA00022576"/>
    </source>
</evidence>
<dbReference type="Gene3D" id="3.90.1150.10">
    <property type="entry name" value="Aspartate Aminotransferase, domain 1"/>
    <property type="match status" value="1"/>
</dbReference>
<protein>
    <recommendedName>
        <fullName evidence="4">phosphoserine transaminase</fullName>
        <ecNumber evidence="4">2.6.1.52</ecNumber>
    </recommendedName>
</protein>
<dbReference type="Gene3D" id="3.40.640.10">
    <property type="entry name" value="Type I PLP-dependent aspartate aminotransferase-like (Major domain)"/>
    <property type="match status" value="1"/>
</dbReference>
<evidence type="ECO:0000256" key="3">
    <source>
        <dbReference type="ARBA" id="ARBA00006904"/>
    </source>
</evidence>
<dbReference type="EC" id="2.6.1.52" evidence="4"/>
<dbReference type="FunFam" id="3.40.640.10:FF:000010">
    <property type="entry name" value="Phosphoserine aminotransferase"/>
    <property type="match status" value="1"/>
</dbReference>
<dbReference type="AlphaFoldDB" id="A0A1R0H736"/>
<feature type="domain" description="Aminotransferase class V" evidence="13">
    <location>
        <begin position="12"/>
        <end position="385"/>
    </location>
</feature>
<dbReference type="NCBIfam" id="NF003764">
    <property type="entry name" value="PRK05355.1"/>
    <property type="match status" value="1"/>
</dbReference>
<dbReference type="InterPro" id="IPR000192">
    <property type="entry name" value="Aminotrans_V_dom"/>
</dbReference>
<dbReference type="UniPathway" id="UPA00135">
    <property type="reaction ID" value="UER00197"/>
</dbReference>
<evidence type="ECO:0000256" key="9">
    <source>
        <dbReference type="ARBA" id="ARBA00023299"/>
    </source>
</evidence>
<reference evidence="14 15" key="1">
    <citation type="journal article" date="2016" name="Mol. Biol. Evol.">
        <title>Genome-Wide Survey of Gut Fungi (Harpellales) Reveals the First Horizontally Transferred Ubiquitin Gene from a Mosquito Host.</title>
        <authorList>
            <person name="Wang Y."/>
            <person name="White M.M."/>
            <person name="Kvist S."/>
            <person name="Moncalvo J.M."/>
        </authorList>
    </citation>
    <scope>NUCLEOTIDE SEQUENCE [LARGE SCALE GENOMIC DNA]</scope>
    <source>
        <strain evidence="14 15">ALG-7-W6</strain>
    </source>
</reference>
<comment type="caution">
    <text evidence="14">The sequence shown here is derived from an EMBL/GenBank/DDBJ whole genome shotgun (WGS) entry which is preliminary data.</text>
</comment>
<dbReference type="GO" id="GO:0030170">
    <property type="term" value="F:pyridoxal phosphate binding"/>
    <property type="evidence" value="ECO:0007669"/>
    <property type="project" value="TreeGrafter"/>
</dbReference>
<dbReference type="GO" id="GO:0005737">
    <property type="term" value="C:cytoplasm"/>
    <property type="evidence" value="ECO:0007669"/>
    <property type="project" value="TreeGrafter"/>
</dbReference>
<evidence type="ECO:0000256" key="2">
    <source>
        <dbReference type="ARBA" id="ARBA00005099"/>
    </source>
</evidence>
<organism evidence="14 15">
    <name type="scientific">Smittium mucronatum</name>
    <dbReference type="NCBI Taxonomy" id="133383"/>
    <lineage>
        <taxon>Eukaryota</taxon>
        <taxon>Fungi</taxon>
        <taxon>Fungi incertae sedis</taxon>
        <taxon>Zoopagomycota</taxon>
        <taxon>Kickxellomycotina</taxon>
        <taxon>Harpellomycetes</taxon>
        <taxon>Harpellales</taxon>
        <taxon>Legeriomycetaceae</taxon>
        <taxon>Smittium</taxon>
    </lineage>
</organism>
<keyword evidence="7 14" id="KW-0808">Transferase</keyword>
<keyword evidence="8" id="KW-0663">Pyridoxal phosphate</keyword>
<evidence type="ECO:0000256" key="10">
    <source>
        <dbReference type="ARBA" id="ARBA00047630"/>
    </source>
</evidence>
<dbReference type="InterPro" id="IPR022278">
    <property type="entry name" value="Pser_aminoTfrase"/>
</dbReference>
<dbReference type="SUPFAM" id="SSF53383">
    <property type="entry name" value="PLP-dependent transferases"/>
    <property type="match status" value="1"/>
</dbReference>
<dbReference type="GO" id="GO:0004648">
    <property type="term" value="F:O-phospho-L-serine:2-oxoglutarate aminotransferase activity"/>
    <property type="evidence" value="ECO:0007669"/>
    <property type="project" value="UniProtKB-EC"/>
</dbReference>
<dbReference type="InterPro" id="IPR015421">
    <property type="entry name" value="PyrdxlP-dep_Trfase_major"/>
</dbReference>
<comment type="cofactor">
    <cofactor evidence="1 12">
        <name>pyridoxal 5'-phosphate</name>
        <dbReference type="ChEBI" id="CHEBI:597326"/>
    </cofactor>
</comment>
<dbReference type="FunFam" id="3.90.1150.10:FF:000006">
    <property type="entry name" value="Phosphoserine aminotransferase"/>
    <property type="match status" value="1"/>
</dbReference>
<dbReference type="InterPro" id="IPR020578">
    <property type="entry name" value="Aminotrans_V_PyrdxlP_BS"/>
</dbReference>
<evidence type="ECO:0000256" key="11">
    <source>
        <dbReference type="ARBA" id="ARBA00049007"/>
    </source>
</evidence>
<evidence type="ECO:0000256" key="8">
    <source>
        <dbReference type="ARBA" id="ARBA00022898"/>
    </source>
</evidence>
<comment type="similarity">
    <text evidence="3">Belongs to the class-V pyridoxal-phosphate-dependent aminotransferase family. SerC subfamily.</text>
</comment>
<comment type="pathway">
    <text evidence="2">Amino-acid biosynthesis; L-serine biosynthesis; L-serine from 3-phospho-D-glycerate: step 2/3.</text>
</comment>
<accession>A0A1R0H736</accession>
<dbReference type="InterPro" id="IPR015422">
    <property type="entry name" value="PyrdxlP-dep_Trfase_small"/>
</dbReference>
<dbReference type="OrthoDB" id="1703350at2759"/>
<dbReference type="EMBL" id="LSSL01000294">
    <property type="protein sequence ID" value="OLY84949.1"/>
    <property type="molecule type" value="Genomic_DNA"/>
</dbReference>
<gene>
    <name evidence="14" type="ORF">AYI68_g876</name>
</gene>
<comment type="catalytic activity">
    <reaction evidence="11">
        <text>O-phospho-L-serine + 2-oxoglutarate = 3-phosphooxypyruvate + L-glutamate</text>
        <dbReference type="Rhea" id="RHEA:14329"/>
        <dbReference type="ChEBI" id="CHEBI:16810"/>
        <dbReference type="ChEBI" id="CHEBI:18110"/>
        <dbReference type="ChEBI" id="CHEBI:29985"/>
        <dbReference type="ChEBI" id="CHEBI:57524"/>
        <dbReference type="EC" id="2.6.1.52"/>
    </reaction>
</comment>
<keyword evidence="6" id="KW-0028">Amino-acid biosynthesis</keyword>
<dbReference type="Proteomes" id="UP000187455">
    <property type="component" value="Unassembled WGS sequence"/>
</dbReference>
<dbReference type="Pfam" id="PF00266">
    <property type="entry name" value="Aminotran_5"/>
    <property type="match status" value="1"/>
</dbReference>
<dbReference type="PANTHER" id="PTHR43247">
    <property type="entry name" value="PHOSPHOSERINE AMINOTRANSFERASE"/>
    <property type="match status" value="1"/>
</dbReference>
<evidence type="ECO:0000256" key="6">
    <source>
        <dbReference type="ARBA" id="ARBA00022605"/>
    </source>
</evidence>
<dbReference type="InterPro" id="IPR015424">
    <property type="entry name" value="PyrdxlP-dep_Trfase"/>
</dbReference>
<name>A0A1R0H736_9FUNG</name>
<dbReference type="PIRSF" id="PIRSF000525">
    <property type="entry name" value="SerC"/>
    <property type="match status" value="1"/>
</dbReference>
<dbReference type="GO" id="GO:0006564">
    <property type="term" value="P:L-serine biosynthetic process"/>
    <property type="evidence" value="ECO:0007669"/>
    <property type="project" value="UniProtKB-KW"/>
</dbReference>
<keyword evidence="9" id="KW-0718">Serine biosynthesis</keyword>
<evidence type="ECO:0000256" key="4">
    <source>
        <dbReference type="ARBA" id="ARBA00013030"/>
    </source>
</evidence>
<evidence type="ECO:0000313" key="15">
    <source>
        <dbReference type="Proteomes" id="UP000187455"/>
    </source>
</evidence>
<dbReference type="STRING" id="133383.A0A1R0H736"/>
<comment type="catalytic activity">
    <reaction evidence="10">
        <text>4-(phosphooxy)-L-threonine + 2-oxoglutarate = (R)-3-hydroxy-2-oxo-4-phosphooxybutanoate + L-glutamate</text>
        <dbReference type="Rhea" id="RHEA:16573"/>
        <dbReference type="ChEBI" id="CHEBI:16810"/>
        <dbReference type="ChEBI" id="CHEBI:29985"/>
        <dbReference type="ChEBI" id="CHEBI:58452"/>
        <dbReference type="ChEBI" id="CHEBI:58538"/>
        <dbReference type="EC" id="2.6.1.52"/>
    </reaction>
</comment>
<evidence type="ECO:0000256" key="1">
    <source>
        <dbReference type="ARBA" id="ARBA00001933"/>
    </source>
</evidence>
<dbReference type="HAMAP" id="MF_00160">
    <property type="entry name" value="SerC_aminotrans_5"/>
    <property type="match status" value="1"/>
</dbReference>
<proteinExistence type="inferred from homology"/>
<keyword evidence="5 14" id="KW-0032">Aminotransferase</keyword>
<dbReference type="PANTHER" id="PTHR43247:SF1">
    <property type="entry name" value="PHOSPHOSERINE AMINOTRANSFERASE"/>
    <property type="match status" value="1"/>
</dbReference>
<evidence type="ECO:0000256" key="7">
    <source>
        <dbReference type="ARBA" id="ARBA00022679"/>
    </source>
</evidence>
<evidence type="ECO:0000256" key="12">
    <source>
        <dbReference type="RuleBase" id="RU004504"/>
    </source>
</evidence>
<evidence type="ECO:0000313" key="14">
    <source>
        <dbReference type="EMBL" id="OLY84949.1"/>
    </source>
</evidence>
<sequence length="398" mass="44732">MQNQPPNFRANNFSAGPSSIPEEVLTVVQRDLFNFDNTGISVMEMSHRSKSFTKVFKEAEEDFRKLYDVPDNYYVLFMQGGGTGEFAAVYLNLINSKVIRQKQRDSSNPLKCAYIVSGSWSKLAKKECERLGGQTHLIVDCQDSASGKYLTVPPVSDWDILPTQDLAYVYYCDNETIGGLEFESDSVYPHFDNSVPIVCDISSNALTRKVDFSKFGIVYAGAQKNMGPSGLTVVVVRKDLVERDSIAQSQINPLPGFPSVLDYKYFVDGGFMPHTPTTFSIYVCGLVFKYILQKGGVDEMNRLSVQKSSLFYNLIDSNPQFLNNSIDKRYRSRLNCVFTLTNPSLDSKLLQDAANNNFFEIKGHRSTGGFRASFYNAITVNQVSLFVEFLSKFIQENS</sequence>
<evidence type="ECO:0000259" key="13">
    <source>
        <dbReference type="Pfam" id="PF00266"/>
    </source>
</evidence>